<dbReference type="Pfam" id="PF02515">
    <property type="entry name" value="CoA_transf_3"/>
    <property type="match status" value="1"/>
</dbReference>
<organism evidence="1 2">
    <name type="scientific">Paraburkholderia steynii</name>
    <dbReference type="NCBI Taxonomy" id="1245441"/>
    <lineage>
        <taxon>Bacteria</taxon>
        <taxon>Pseudomonadati</taxon>
        <taxon>Pseudomonadota</taxon>
        <taxon>Betaproteobacteria</taxon>
        <taxon>Burkholderiales</taxon>
        <taxon>Burkholderiaceae</taxon>
        <taxon>Paraburkholderia</taxon>
    </lineage>
</organism>
<dbReference type="Gene3D" id="3.40.50.10540">
    <property type="entry name" value="Crotonobetainyl-coa:carnitine coa-transferase, domain 1"/>
    <property type="match status" value="1"/>
</dbReference>
<dbReference type="PANTHER" id="PTHR48229">
    <property type="entry name" value="CAIB/BAIF FAMILY ENZYME (AFU_ORTHOLOGUE AFUA_1G05360)-RELATED"/>
    <property type="match status" value="1"/>
</dbReference>
<accession>A0A4R0X5R4</accession>
<keyword evidence="2" id="KW-1185">Reference proteome</keyword>
<dbReference type="AlphaFoldDB" id="A0A4R0X5R4"/>
<evidence type="ECO:0000313" key="2">
    <source>
        <dbReference type="Proteomes" id="UP000294200"/>
    </source>
</evidence>
<evidence type="ECO:0000313" key="1">
    <source>
        <dbReference type="EMBL" id="TCG02730.1"/>
    </source>
</evidence>
<sequence length="72" mass="7703">MAGPLQGLKVVDLSRVLAGRCVARTLADLGAEVIKVEPPRPDVSRFAFPNTDGMSGYYAQQNIAQRAMSALI</sequence>
<dbReference type="PANTHER" id="PTHR48229:SF1">
    <property type="entry name" value="ALPHA METHYLACYL-COA RACEMASE-RELATED"/>
    <property type="match status" value="1"/>
</dbReference>
<dbReference type="EMBL" id="MWML01000805">
    <property type="protein sequence ID" value="TCG02730.1"/>
    <property type="molecule type" value="Genomic_DNA"/>
</dbReference>
<dbReference type="InterPro" id="IPR023606">
    <property type="entry name" value="CoA-Trfase_III_dom_1_sf"/>
</dbReference>
<gene>
    <name evidence="1" type="ORF">BZM27_53665</name>
</gene>
<name>A0A4R0X5R4_9BURK</name>
<reference evidence="1 2" key="1">
    <citation type="submission" date="2017-02" db="EMBL/GenBank/DDBJ databases">
        <title>Paraburkholderia sophoroidis sp. nov. and Paraburkholderia steynii sp. nov. rhizobial symbionts of the fynbos legume Hypocalyptus sophoroides.</title>
        <authorList>
            <person name="Steenkamp E.T."/>
            <person name="Beukes C.W."/>
            <person name="Van Zyl E."/>
            <person name="Avontuur J."/>
            <person name="Chan W.Y."/>
            <person name="Hassen A."/>
            <person name="Palmer M."/>
            <person name="Mthombeni L."/>
            <person name="Phalane F."/>
            <person name="Sereme K."/>
            <person name="Venter S.N."/>
        </authorList>
    </citation>
    <scope>NUCLEOTIDE SEQUENCE [LARGE SCALE GENOMIC DNA]</scope>
    <source>
        <strain evidence="1 2">HC1.1ba</strain>
    </source>
</reference>
<proteinExistence type="predicted"/>
<evidence type="ECO:0008006" key="3">
    <source>
        <dbReference type="Google" id="ProtNLM"/>
    </source>
</evidence>
<dbReference type="InterPro" id="IPR052985">
    <property type="entry name" value="CoA-trans_III_biosynth/detox"/>
</dbReference>
<dbReference type="InterPro" id="IPR003673">
    <property type="entry name" value="CoA-Trfase_fam_III"/>
</dbReference>
<protein>
    <recommendedName>
        <fullName evidence="3">CoA transferase</fullName>
    </recommendedName>
</protein>
<dbReference type="Proteomes" id="UP000294200">
    <property type="component" value="Unassembled WGS sequence"/>
</dbReference>
<dbReference type="SUPFAM" id="SSF89796">
    <property type="entry name" value="CoA-transferase family III (CaiB/BaiF)"/>
    <property type="match status" value="1"/>
</dbReference>
<comment type="caution">
    <text evidence="1">The sequence shown here is derived from an EMBL/GenBank/DDBJ whole genome shotgun (WGS) entry which is preliminary data.</text>
</comment>
<dbReference type="GO" id="GO:0003824">
    <property type="term" value="F:catalytic activity"/>
    <property type="evidence" value="ECO:0007669"/>
    <property type="project" value="InterPro"/>
</dbReference>